<dbReference type="RefSeq" id="XP_070919784.1">
    <property type="nucleotide sequence ID" value="XM_071063683.1"/>
</dbReference>
<sequence>MDTVMVTYSCFYDTAELYTFCQPGVGSLVYQQRAPGFNATVPVLLNFTSDTGCWFNVRTGRDGVDGANSAMFSLASAERTTGRRTFGLEVAVPDTTSSLSSSTSLPTPTASSSSSSLSSSASEAPAPATTGSSNTGGGGDATGGSDADENTSAGGGGLSVGTSAGIGVGAGVGAMVLVAGAFWCWRRRRAAPGPGMMGGPYPQYVGGGGDAAWTAQYYGASPASKWPRNGELNSVNSPVEIASSGDRGGRLHHEMMA</sequence>
<dbReference type="EMBL" id="BAAFSV010000004">
    <property type="protein sequence ID" value="GAB1318053.1"/>
    <property type="molecule type" value="Genomic_DNA"/>
</dbReference>
<accession>A0ABQ0GJW4</accession>
<evidence type="ECO:0000256" key="6">
    <source>
        <dbReference type="SAM" id="Phobius"/>
    </source>
</evidence>
<dbReference type="Proteomes" id="UP001628179">
    <property type="component" value="Unassembled WGS sequence"/>
</dbReference>
<dbReference type="PANTHER" id="PTHR15549:SF33">
    <property type="entry name" value="MEMBRANE PROTEIN WSC4, PUTATIVE (AFU_ORTHOLOGUE AFUA_5G09020)-RELATED"/>
    <property type="match status" value="1"/>
</dbReference>
<feature type="compositionally biased region" description="Low complexity" evidence="5">
    <location>
        <begin position="95"/>
        <end position="133"/>
    </location>
</feature>
<evidence type="ECO:0000256" key="4">
    <source>
        <dbReference type="ARBA" id="ARBA00023136"/>
    </source>
</evidence>
<dbReference type="PANTHER" id="PTHR15549">
    <property type="entry name" value="PAIRED IMMUNOGLOBULIN-LIKE TYPE 2 RECEPTOR"/>
    <property type="match status" value="1"/>
</dbReference>
<dbReference type="InterPro" id="IPR051694">
    <property type="entry name" value="Immunoregulatory_rcpt-like"/>
</dbReference>
<keyword evidence="3 6" id="KW-1133">Transmembrane helix</keyword>
<keyword evidence="2 6" id="KW-0812">Transmembrane</keyword>
<proteinExistence type="predicted"/>
<evidence type="ECO:0000313" key="8">
    <source>
        <dbReference type="Proteomes" id="UP001628179"/>
    </source>
</evidence>
<evidence type="ECO:0000313" key="7">
    <source>
        <dbReference type="EMBL" id="GAB1318053.1"/>
    </source>
</evidence>
<comment type="caution">
    <text evidence="7">The sequence shown here is derived from an EMBL/GenBank/DDBJ whole genome shotgun (WGS) entry which is preliminary data.</text>
</comment>
<feature type="compositionally biased region" description="Basic and acidic residues" evidence="5">
    <location>
        <begin position="247"/>
        <end position="257"/>
    </location>
</feature>
<dbReference type="GeneID" id="98179006"/>
<name>A0ABQ0GJW4_9PEZI</name>
<keyword evidence="4 6" id="KW-0472">Membrane</keyword>
<organism evidence="7 8">
    <name type="scientific">Madurella fahalii</name>
    <dbReference type="NCBI Taxonomy" id="1157608"/>
    <lineage>
        <taxon>Eukaryota</taxon>
        <taxon>Fungi</taxon>
        <taxon>Dikarya</taxon>
        <taxon>Ascomycota</taxon>
        <taxon>Pezizomycotina</taxon>
        <taxon>Sordariomycetes</taxon>
        <taxon>Sordariomycetidae</taxon>
        <taxon>Sordariales</taxon>
        <taxon>Sordariales incertae sedis</taxon>
        <taxon>Madurella</taxon>
    </lineage>
</organism>
<evidence type="ECO:0000256" key="1">
    <source>
        <dbReference type="ARBA" id="ARBA00004167"/>
    </source>
</evidence>
<feature type="transmembrane region" description="Helical" evidence="6">
    <location>
        <begin position="164"/>
        <end position="185"/>
    </location>
</feature>
<keyword evidence="8" id="KW-1185">Reference proteome</keyword>
<comment type="subcellular location">
    <subcellularLocation>
        <location evidence="1">Membrane</location>
        <topology evidence="1">Single-pass membrane protein</topology>
    </subcellularLocation>
</comment>
<feature type="region of interest" description="Disordered" evidence="5">
    <location>
        <begin position="236"/>
        <end position="257"/>
    </location>
</feature>
<gene>
    <name evidence="7" type="ORF">MFIFM68171_08263</name>
</gene>
<reference evidence="7 8" key="1">
    <citation type="submission" date="2024-09" db="EMBL/GenBank/DDBJ databases">
        <title>Itraconazole resistance in Madurella fahalii resulting from another homologue of gene encoding cytochrome P450 14-alpha sterol demethylase (CYP51).</title>
        <authorList>
            <person name="Yoshioka I."/>
            <person name="Fahal A.H."/>
            <person name="Kaneko S."/>
            <person name="Yaguchi T."/>
        </authorList>
    </citation>
    <scope>NUCLEOTIDE SEQUENCE [LARGE SCALE GENOMIC DNA]</scope>
    <source>
        <strain evidence="7 8">IFM 68171</strain>
    </source>
</reference>
<protein>
    <submittedName>
        <fullName evidence="7">Uncharacterized protein</fullName>
    </submittedName>
</protein>
<evidence type="ECO:0000256" key="5">
    <source>
        <dbReference type="SAM" id="MobiDB-lite"/>
    </source>
</evidence>
<evidence type="ECO:0000256" key="2">
    <source>
        <dbReference type="ARBA" id="ARBA00022692"/>
    </source>
</evidence>
<feature type="region of interest" description="Disordered" evidence="5">
    <location>
        <begin position="95"/>
        <end position="156"/>
    </location>
</feature>
<evidence type="ECO:0000256" key="3">
    <source>
        <dbReference type="ARBA" id="ARBA00022989"/>
    </source>
</evidence>